<protein>
    <recommendedName>
        <fullName evidence="8">Zn(2)-C6 fungal-type domain-containing protein</fullName>
    </recommendedName>
</protein>
<feature type="region of interest" description="Disordered" evidence="7">
    <location>
        <begin position="144"/>
        <end position="183"/>
    </location>
</feature>
<evidence type="ECO:0000256" key="6">
    <source>
        <dbReference type="ARBA" id="ARBA00023242"/>
    </source>
</evidence>
<accession>A0A8H4QWV7</accession>
<evidence type="ECO:0000256" key="4">
    <source>
        <dbReference type="ARBA" id="ARBA00023125"/>
    </source>
</evidence>
<gene>
    <name evidence="9" type="ORF">D9613_009821</name>
</gene>
<dbReference type="GO" id="GO:0000981">
    <property type="term" value="F:DNA-binding transcription factor activity, RNA polymerase II-specific"/>
    <property type="evidence" value="ECO:0007669"/>
    <property type="project" value="InterPro"/>
</dbReference>
<dbReference type="SMART" id="SM00066">
    <property type="entry name" value="GAL4"/>
    <property type="match status" value="1"/>
</dbReference>
<dbReference type="PANTHER" id="PTHR47659:SF7">
    <property type="entry name" value="FUNGAL TRANSCRIPTIONAL REGULATORY PROTEIN, N-TERMINAL DOMAIN-CONTAINING PROTEIN"/>
    <property type="match status" value="1"/>
</dbReference>
<dbReference type="Proteomes" id="UP000521872">
    <property type="component" value="Unassembled WGS sequence"/>
</dbReference>
<feature type="compositionally biased region" description="Basic residues" evidence="7">
    <location>
        <begin position="151"/>
        <end position="166"/>
    </location>
</feature>
<keyword evidence="6" id="KW-0539">Nucleus</keyword>
<feature type="domain" description="Zn(2)-C6 fungal-type" evidence="8">
    <location>
        <begin position="116"/>
        <end position="145"/>
    </location>
</feature>
<dbReference type="InterPro" id="IPR050335">
    <property type="entry name" value="ERT1_acuK_gluconeogen_tf"/>
</dbReference>
<evidence type="ECO:0000256" key="5">
    <source>
        <dbReference type="ARBA" id="ARBA00023163"/>
    </source>
</evidence>
<reference evidence="9 10" key="1">
    <citation type="submission" date="2019-12" db="EMBL/GenBank/DDBJ databases">
        <authorList>
            <person name="Floudas D."/>
            <person name="Bentzer J."/>
            <person name="Ahren D."/>
            <person name="Johansson T."/>
            <person name="Persson P."/>
            <person name="Tunlid A."/>
        </authorList>
    </citation>
    <scope>NUCLEOTIDE SEQUENCE [LARGE SCALE GENOMIC DNA]</scope>
    <source>
        <strain evidence="9 10">CBS 102.39</strain>
    </source>
</reference>
<evidence type="ECO:0000256" key="1">
    <source>
        <dbReference type="ARBA" id="ARBA00022723"/>
    </source>
</evidence>
<keyword evidence="1" id="KW-0479">Metal-binding</keyword>
<evidence type="ECO:0000259" key="8">
    <source>
        <dbReference type="PROSITE" id="PS50048"/>
    </source>
</evidence>
<keyword evidence="4" id="KW-0238">DNA-binding</keyword>
<evidence type="ECO:0000256" key="2">
    <source>
        <dbReference type="ARBA" id="ARBA00022833"/>
    </source>
</evidence>
<feature type="region of interest" description="Disordered" evidence="7">
    <location>
        <begin position="206"/>
        <end position="358"/>
    </location>
</feature>
<feature type="region of interest" description="Disordered" evidence="7">
    <location>
        <begin position="83"/>
        <end position="111"/>
    </location>
</feature>
<dbReference type="GO" id="GO:0003677">
    <property type="term" value="F:DNA binding"/>
    <property type="evidence" value="ECO:0007669"/>
    <property type="project" value="UniProtKB-KW"/>
</dbReference>
<keyword evidence="2" id="KW-0862">Zinc</keyword>
<keyword evidence="5" id="KW-0804">Transcription</keyword>
<sequence length="413" mass="42660">MTEASKAAPATQEQPYPPPTLVPYPHQGYNGSPYPPPGAPGSFMPPFFAYPPPPDGTHPEGAPNGVPQAPYMISLPPGVVYAYPPHPQPPSYAPPAASSSTPSAASRPKRKQVKMACTNCAGACKRCDESRPCERCIKYGISDTCQDGQRKERKKGVKRGPYKRKPKGEGDAAYNGSQPPAAPAAAAAIHAVAQYPPPEGYYPIYYPPPGFIPTHPHEGQPGPDGSPPHPNGQPVLPYYLHPGAYPPFPPYPPMYHPPPGAQPAPSQPPPAQPSQTAGPNDPPQPQTVNPSDTAQKSDDSAPVSQGSTGVESSGSGKKRARTSKNGDASRKKARTSLTNVDPALRTEKEKEDEAAAQAAADVVLAAAAASAANAIAAAGLATANTSPMAIDSPGGHAAGTDGSSADGEHDKSD</sequence>
<dbReference type="CDD" id="cd00067">
    <property type="entry name" value="GAL4"/>
    <property type="match status" value="1"/>
</dbReference>
<evidence type="ECO:0000256" key="7">
    <source>
        <dbReference type="SAM" id="MobiDB-lite"/>
    </source>
</evidence>
<feature type="region of interest" description="Disordered" evidence="7">
    <location>
        <begin position="385"/>
        <end position="413"/>
    </location>
</feature>
<feature type="compositionally biased region" description="Low complexity" evidence="7">
    <location>
        <begin position="94"/>
        <end position="106"/>
    </location>
</feature>
<dbReference type="EMBL" id="JAACJL010000017">
    <property type="protein sequence ID" value="KAF4618917.1"/>
    <property type="molecule type" value="Genomic_DNA"/>
</dbReference>
<keyword evidence="10" id="KW-1185">Reference proteome</keyword>
<keyword evidence="3" id="KW-0805">Transcription regulation</keyword>
<feature type="compositionally biased region" description="Basic and acidic residues" evidence="7">
    <location>
        <begin position="344"/>
        <end position="353"/>
    </location>
</feature>
<feature type="region of interest" description="Disordered" evidence="7">
    <location>
        <begin position="1"/>
        <end position="69"/>
    </location>
</feature>
<dbReference type="InterPro" id="IPR001138">
    <property type="entry name" value="Zn2Cys6_DnaBD"/>
</dbReference>
<dbReference type="PROSITE" id="PS50048">
    <property type="entry name" value="ZN2_CY6_FUNGAL_2"/>
    <property type="match status" value="1"/>
</dbReference>
<evidence type="ECO:0000256" key="3">
    <source>
        <dbReference type="ARBA" id="ARBA00023015"/>
    </source>
</evidence>
<feature type="compositionally biased region" description="Pro residues" evidence="7">
    <location>
        <begin position="84"/>
        <end position="93"/>
    </location>
</feature>
<feature type="compositionally biased region" description="Pro residues" evidence="7">
    <location>
        <begin position="244"/>
        <end position="272"/>
    </location>
</feature>
<dbReference type="AlphaFoldDB" id="A0A8H4QWV7"/>
<evidence type="ECO:0000313" key="10">
    <source>
        <dbReference type="Proteomes" id="UP000521872"/>
    </source>
</evidence>
<dbReference type="PANTHER" id="PTHR47659">
    <property type="entry name" value="ZN(II)2CYS6 TRANSCRIPTION FACTOR (EUROFUNG)-RELATED"/>
    <property type="match status" value="1"/>
</dbReference>
<proteinExistence type="predicted"/>
<organism evidence="9 10">
    <name type="scientific">Agrocybe pediades</name>
    <dbReference type="NCBI Taxonomy" id="84607"/>
    <lineage>
        <taxon>Eukaryota</taxon>
        <taxon>Fungi</taxon>
        <taxon>Dikarya</taxon>
        <taxon>Basidiomycota</taxon>
        <taxon>Agaricomycotina</taxon>
        <taxon>Agaricomycetes</taxon>
        <taxon>Agaricomycetidae</taxon>
        <taxon>Agaricales</taxon>
        <taxon>Agaricineae</taxon>
        <taxon>Strophariaceae</taxon>
        <taxon>Agrocybe</taxon>
    </lineage>
</organism>
<feature type="compositionally biased region" description="Polar residues" evidence="7">
    <location>
        <begin position="302"/>
        <end position="315"/>
    </location>
</feature>
<evidence type="ECO:0000313" key="9">
    <source>
        <dbReference type="EMBL" id="KAF4618917.1"/>
    </source>
</evidence>
<dbReference type="GO" id="GO:0008270">
    <property type="term" value="F:zinc ion binding"/>
    <property type="evidence" value="ECO:0007669"/>
    <property type="project" value="InterPro"/>
</dbReference>
<name>A0A8H4QWV7_9AGAR</name>
<comment type="caution">
    <text evidence="9">The sequence shown here is derived from an EMBL/GenBank/DDBJ whole genome shotgun (WGS) entry which is preliminary data.</text>
</comment>